<evidence type="ECO:0000256" key="6">
    <source>
        <dbReference type="ARBA" id="ARBA00023136"/>
    </source>
</evidence>
<organism evidence="10 11">
    <name type="scientific">Candidatus Fimimonas merdipullorum</name>
    <dbReference type="NCBI Taxonomy" id="2840822"/>
    <lineage>
        <taxon>Bacteria</taxon>
        <taxon>Pseudomonadati</taxon>
        <taxon>Myxococcota</taxon>
        <taxon>Myxococcia</taxon>
        <taxon>Myxococcales</taxon>
        <taxon>Cystobacterineae</taxon>
        <taxon>Myxococcaceae</taxon>
        <taxon>Myxococcaceae incertae sedis</taxon>
        <taxon>Candidatus Fimimonas</taxon>
    </lineage>
</organism>
<comment type="subcellular location">
    <subcellularLocation>
        <location evidence="8">Cell membrane</location>
        <topology evidence="8">Multi-pass membrane protein</topology>
    </subcellularLocation>
</comment>
<gene>
    <name evidence="8" type="primary">mntP</name>
    <name evidence="10" type="ORF">IAC72_05655</name>
</gene>
<dbReference type="AlphaFoldDB" id="A0A9D1MYI2"/>
<dbReference type="Pfam" id="PF02659">
    <property type="entry name" value="Mntp"/>
    <property type="match status" value="1"/>
</dbReference>
<reference evidence="10" key="2">
    <citation type="journal article" date="2021" name="PeerJ">
        <title>Extensive microbial diversity within the chicken gut microbiome revealed by metagenomics and culture.</title>
        <authorList>
            <person name="Gilroy R."/>
            <person name="Ravi A."/>
            <person name="Getino M."/>
            <person name="Pursley I."/>
            <person name="Horton D.L."/>
            <person name="Alikhan N.F."/>
            <person name="Baker D."/>
            <person name="Gharbi K."/>
            <person name="Hall N."/>
            <person name="Watson M."/>
            <person name="Adriaenssens E.M."/>
            <person name="Foster-Nyarko E."/>
            <person name="Jarju S."/>
            <person name="Secka A."/>
            <person name="Antonio M."/>
            <person name="Oren A."/>
            <person name="Chaudhuri R.R."/>
            <person name="La Ragione R."/>
            <person name="Hildebrand F."/>
            <person name="Pallen M.J."/>
        </authorList>
    </citation>
    <scope>NUCLEOTIDE SEQUENCE</scope>
    <source>
        <strain evidence="10">ChiHjej12B11-7776</strain>
    </source>
</reference>
<evidence type="ECO:0000256" key="1">
    <source>
        <dbReference type="ARBA" id="ARBA00022448"/>
    </source>
</evidence>
<evidence type="ECO:0000313" key="11">
    <source>
        <dbReference type="Proteomes" id="UP000886852"/>
    </source>
</evidence>
<protein>
    <recommendedName>
        <fullName evidence="8">Putative manganese efflux pump MntP</fullName>
    </recommendedName>
</protein>
<dbReference type="InterPro" id="IPR003810">
    <property type="entry name" value="Mntp/YtaF"/>
</dbReference>
<evidence type="ECO:0000313" key="10">
    <source>
        <dbReference type="EMBL" id="HIU91475.1"/>
    </source>
</evidence>
<dbReference type="PANTHER" id="PTHR35529">
    <property type="entry name" value="MANGANESE EFFLUX PUMP MNTP-RELATED"/>
    <property type="match status" value="1"/>
</dbReference>
<dbReference type="GO" id="GO:0005384">
    <property type="term" value="F:manganese ion transmembrane transporter activity"/>
    <property type="evidence" value="ECO:0007669"/>
    <property type="project" value="UniProtKB-UniRule"/>
</dbReference>
<keyword evidence="2 8" id="KW-1003">Cell membrane</keyword>
<feature type="transmembrane region" description="Helical" evidence="8">
    <location>
        <begin position="37"/>
        <end position="60"/>
    </location>
</feature>
<keyword evidence="7 8" id="KW-0464">Manganese</keyword>
<keyword evidence="4 8" id="KW-1133">Transmembrane helix</keyword>
<keyword evidence="6 8" id="KW-0472">Membrane</keyword>
<feature type="transmembrane region" description="Helical" evidence="8">
    <location>
        <begin position="72"/>
        <end position="90"/>
    </location>
</feature>
<feature type="signal peptide" evidence="9">
    <location>
        <begin position="1"/>
        <end position="20"/>
    </location>
</feature>
<dbReference type="GO" id="GO:0005886">
    <property type="term" value="C:plasma membrane"/>
    <property type="evidence" value="ECO:0007669"/>
    <property type="project" value="UniProtKB-SubCell"/>
</dbReference>
<comment type="similarity">
    <text evidence="8">Belongs to the MntP (TC 9.B.29) family.</text>
</comment>
<feature type="transmembrane region" description="Helical" evidence="8">
    <location>
        <begin position="167"/>
        <end position="189"/>
    </location>
</feature>
<dbReference type="PANTHER" id="PTHR35529:SF1">
    <property type="entry name" value="MANGANESE EFFLUX PUMP MNTP-RELATED"/>
    <property type="match status" value="1"/>
</dbReference>
<comment type="caution">
    <text evidence="8">Lacks conserved residue(s) required for the propagation of feature annotation.</text>
</comment>
<dbReference type="Proteomes" id="UP000886852">
    <property type="component" value="Unassembled WGS sequence"/>
</dbReference>
<comment type="caution">
    <text evidence="10">The sequence shown here is derived from an EMBL/GenBank/DDBJ whole genome shotgun (WGS) entry which is preliminary data.</text>
</comment>
<reference evidence="10" key="1">
    <citation type="submission" date="2020-10" db="EMBL/GenBank/DDBJ databases">
        <authorList>
            <person name="Gilroy R."/>
        </authorList>
    </citation>
    <scope>NUCLEOTIDE SEQUENCE</scope>
    <source>
        <strain evidence="10">ChiHjej12B11-7776</strain>
    </source>
</reference>
<dbReference type="EMBL" id="DVOC01000101">
    <property type="protein sequence ID" value="HIU91475.1"/>
    <property type="molecule type" value="Genomic_DNA"/>
</dbReference>
<keyword evidence="9" id="KW-0732">Signal</keyword>
<evidence type="ECO:0000256" key="2">
    <source>
        <dbReference type="ARBA" id="ARBA00022475"/>
    </source>
</evidence>
<keyword evidence="3 8" id="KW-0812">Transmembrane</keyword>
<accession>A0A9D1MYI2</accession>
<dbReference type="InterPro" id="IPR022929">
    <property type="entry name" value="Put_MntP"/>
</dbReference>
<dbReference type="HAMAP" id="MF_01521">
    <property type="entry name" value="MntP_pump"/>
    <property type="match status" value="1"/>
</dbReference>
<evidence type="ECO:0000256" key="3">
    <source>
        <dbReference type="ARBA" id="ARBA00022692"/>
    </source>
</evidence>
<evidence type="ECO:0000256" key="5">
    <source>
        <dbReference type="ARBA" id="ARBA00023065"/>
    </source>
</evidence>
<feature type="chain" id="PRO_5038832967" description="Putative manganese efflux pump MntP" evidence="9">
    <location>
        <begin position="21"/>
        <end position="192"/>
    </location>
</feature>
<evidence type="ECO:0000256" key="4">
    <source>
        <dbReference type="ARBA" id="ARBA00022989"/>
    </source>
</evidence>
<evidence type="ECO:0000256" key="7">
    <source>
        <dbReference type="ARBA" id="ARBA00023211"/>
    </source>
</evidence>
<evidence type="ECO:0000256" key="8">
    <source>
        <dbReference type="HAMAP-Rule" id="MF_01521"/>
    </source>
</evidence>
<name>A0A9D1MYI2_9BACT</name>
<sequence>MSLFLNSGLLGLGLAMDACAASMANGLNEPQMRKSKILLIAFLFAFFQALMPLLGWLCVHAAAQQFESFERAIPYVALALLAFIGGKMIYEGVRHKEEETKSLTAETLVTQAFATSIDALSVGFTISAYGAAEAFVCAGIIAAVTFTLCVASVFIGRKFGTKLGGKAEILGGAILILIGMEIFVSGVFFPAA</sequence>
<proteinExistence type="inferred from homology"/>
<comment type="function">
    <text evidence="8">Probably functions as a manganese efflux pump.</text>
</comment>
<keyword evidence="5 8" id="KW-0406">Ion transport</keyword>
<feature type="transmembrane region" description="Helical" evidence="8">
    <location>
        <begin position="128"/>
        <end position="155"/>
    </location>
</feature>
<keyword evidence="1 8" id="KW-0813">Transport</keyword>
<evidence type="ECO:0000256" key="9">
    <source>
        <dbReference type="SAM" id="SignalP"/>
    </source>
</evidence>